<reference evidence="4" key="1">
    <citation type="submission" date="2020-06" db="EMBL/GenBank/DDBJ databases">
        <authorList>
            <person name="Li T."/>
            <person name="Hu X."/>
            <person name="Zhang T."/>
            <person name="Song X."/>
            <person name="Zhang H."/>
            <person name="Dai N."/>
            <person name="Sheng W."/>
            <person name="Hou X."/>
            <person name="Wei L."/>
        </authorList>
    </citation>
    <scope>NUCLEOTIDE SEQUENCE</scope>
    <source>
        <strain evidence="4">KEN1</strain>
        <tissue evidence="4">Leaf</tissue>
    </source>
</reference>
<evidence type="ECO:0008006" key="5">
    <source>
        <dbReference type="Google" id="ProtNLM"/>
    </source>
</evidence>
<sequence length="673" mass="77913">MQEVLLNYFSKLFESSKPNTQHIDEILECVGRRVNDEMNESLNQHYTAEEIKTALNQMRLDKSPRPDGMLALFYQNFWRIVGPTTINSILLFLNNGILPSELNHIYIVLIPKCKNPEHVSQFWPISLCNVIYKIASKVLANRLKPMLDSIISENQSAFIPGRYITDNILIAFEVNHHLRNKRKGKEGVATLKLDMSKAYDRVEWAFLRRVLIKLGFYDTLICCQSNAEAFECVKEILEGMLYLTANKLILKSPQLFSAEMIPMTILHKLNSQMAIFFWNNGDRAKIHWLGWGKICKKMEDGGLGLRDLHSFNMAMLAKQAKKGSKSSYTWQSIWAAQDLVRVGHRWRIGRGTKVRIWKDQDADLILSIPLCRSADDRIIWHRSKKGKFTKFIWDLNVPPRIKMFAWKACRNVIPTIENLKKRRSPNFGRCPRCEHEMENVKHMLFDCTFARLTWALSDPPWHGINSWNSSCEDWMRNMSKLIVFQLACSKSSIISIVKHPFRWERPRSEFIKVNFDGAIFQQPKGPGAGILCRDPNGNCIDWLADFSPGVSAVDHAEAIALRKGVEFALRKGWKNVIFEGDCLQIINMLHQQTSDNSAMGVFISDIKEFCRPLGEFRFSFILREGNYTSHLRFKKRKKRIFALLFVKLQTKNLIEDLLSSVLEYELTRSRVAN</sequence>
<reference evidence="4" key="2">
    <citation type="journal article" date="2024" name="Plant">
        <title>Genomic evolution and insights into agronomic trait innovations of Sesamum species.</title>
        <authorList>
            <person name="Miao H."/>
            <person name="Wang L."/>
            <person name="Qu L."/>
            <person name="Liu H."/>
            <person name="Sun Y."/>
            <person name="Le M."/>
            <person name="Wang Q."/>
            <person name="Wei S."/>
            <person name="Zheng Y."/>
            <person name="Lin W."/>
            <person name="Duan Y."/>
            <person name="Cao H."/>
            <person name="Xiong S."/>
            <person name="Wang X."/>
            <person name="Wei L."/>
            <person name="Li C."/>
            <person name="Ma Q."/>
            <person name="Ju M."/>
            <person name="Zhao R."/>
            <person name="Li G."/>
            <person name="Mu C."/>
            <person name="Tian Q."/>
            <person name="Mei H."/>
            <person name="Zhang T."/>
            <person name="Gao T."/>
            <person name="Zhang H."/>
        </authorList>
    </citation>
    <scope>NUCLEOTIDE SEQUENCE</scope>
    <source>
        <strain evidence="4">KEN1</strain>
    </source>
</reference>
<evidence type="ECO:0000313" key="4">
    <source>
        <dbReference type="EMBL" id="KAL0455247.1"/>
    </source>
</evidence>
<organism evidence="4">
    <name type="scientific">Sesamum latifolium</name>
    <dbReference type="NCBI Taxonomy" id="2727402"/>
    <lineage>
        <taxon>Eukaryota</taxon>
        <taxon>Viridiplantae</taxon>
        <taxon>Streptophyta</taxon>
        <taxon>Embryophyta</taxon>
        <taxon>Tracheophyta</taxon>
        <taxon>Spermatophyta</taxon>
        <taxon>Magnoliopsida</taxon>
        <taxon>eudicotyledons</taxon>
        <taxon>Gunneridae</taxon>
        <taxon>Pentapetalae</taxon>
        <taxon>asterids</taxon>
        <taxon>lamiids</taxon>
        <taxon>Lamiales</taxon>
        <taxon>Pedaliaceae</taxon>
        <taxon>Sesamum</taxon>
    </lineage>
</organism>
<dbReference type="Pfam" id="PF00078">
    <property type="entry name" value="RVT_1"/>
    <property type="match status" value="1"/>
</dbReference>
<feature type="domain" description="Reverse transcriptase zinc-binding" evidence="3">
    <location>
        <begin position="379"/>
        <end position="454"/>
    </location>
</feature>
<dbReference type="CDD" id="cd01650">
    <property type="entry name" value="RT_nLTR_like"/>
    <property type="match status" value="1"/>
</dbReference>
<dbReference type="EMBL" id="JACGWN010000003">
    <property type="protein sequence ID" value="KAL0455247.1"/>
    <property type="molecule type" value="Genomic_DNA"/>
</dbReference>
<dbReference type="InterPro" id="IPR026960">
    <property type="entry name" value="RVT-Znf"/>
</dbReference>
<accession>A0AAW2XM85</accession>
<dbReference type="InterPro" id="IPR036397">
    <property type="entry name" value="RNaseH_sf"/>
</dbReference>
<evidence type="ECO:0000259" key="2">
    <source>
        <dbReference type="Pfam" id="PF13456"/>
    </source>
</evidence>
<dbReference type="CDD" id="cd06222">
    <property type="entry name" value="RNase_H_like"/>
    <property type="match status" value="1"/>
</dbReference>
<feature type="domain" description="Reverse transcriptase" evidence="1">
    <location>
        <begin position="119"/>
        <end position="217"/>
    </location>
</feature>
<dbReference type="SUPFAM" id="SSF56672">
    <property type="entry name" value="DNA/RNA polymerases"/>
    <property type="match status" value="1"/>
</dbReference>
<dbReference type="PANTHER" id="PTHR31635:SF196">
    <property type="entry name" value="REVERSE TRANSCRIPTASE DOMAIN-CONTAINING PROTEIN-RELATED"/>
    <property type="match status" value="1"/>
</dbReference>
<dbReference type="InterPro" id="IPR000477">
    <property type="entry name" value="RT_dom"/>
</dbReference>
<dbReference type="InterPro" id="IPR012337">
    <property type="entry name" value="RNaseH-like_sf"/>
</dbReference>
<dbReference type="Pfam" id="PF13966">
    <property type="entry name" value="zf-RVT"/>
    <property type="match status" value="1"/>
</dbReference>
<dbReference type="Pfam" id="PF13456">
    <property type="entry name" value="RVT_3"/>
    <property type="match status" value="1"/>
</dbReference>
<dbReference type="GO" id="GO:0004523">
    <property type="term" value="F:RNA-DNA hybrid ribonuclease activity"/>
    <property type="evidence" value="ECO:0007669"/>
    <property type="project" value="InterPro"/>
</dbReference>
<dbReference type="SUPFAM" id="SSF53098">
    <property type="entry name" value="Ribonuclease H-like"/>
    <property type="match status" value="1"/>
</dbReference>
<name>A0AAW2XM85_9LAMI</name>
<dbReference type="Gene3D" id="3.30.420.10">
    <property type="entry name" value="Ribonuclease H-like superfamily/Ribonuclease H"/>
    <property type="match status" value="1"/>
</dbReference>
<dbReference type="InterPro" id="IPR002156">
    <property type="entry name" value="RNaseH_domain"/>
</dbReference>
<dbReference type="InterPro" id="IPR043502">
    <property type="entry name" value="DNA/RNA_pol_sf"/>
</dbReference>
<proteinExistence type="predicted"/>
<evidence type="ECO:0000259" key="1">
    <source>
        <dbReference type="Pfam" id="PF00078"/>
    </source>
</evidence>
<comment type="caution">
    <text evidence="4">The sequence shown here is derived from an EMBL/GenBank/DDBJ whole genome shotgun (WGS) entry which is preliminary data.</text>
</comment>
<dbReference type="AlphaFoldDB" id="A0AAW2XM85"/>
<gene>
    <name evidence="4" type="ORF">Slati_0863900</name>
</gene>
<evidence type="ECO:0000259" key="3">
    <source>
        <dbReference type="Pfam" id="PF13966"/>
    </source>
</evidence>
<dbReference type="GO" id="GO:0003676">
    <property type="term" value="F:nucleic acid binding"/>
    <property type="evidence" value="ECO:0007669"/>
    <property type="project" value="InterPro"/>
</dbReference>
<protein>
    <recommendedName>
        <fullName evidence="5">Reverse transcriptase</fullName>
    </recommendedName>
</protein>
<dbReference type="InterPro" id="IPR044730">
    <property type="entry name" value="RNase_H-like_dom_plant"/>
</dbReference>
<feature type="domain" description="RNase H type-1" evidence="2">
    <location>
        <begin position="514"/>
        <end position="627"/>
    </location>
</feature>
<dbReference type="PANTHER" id="PTHR31635">
    <property type="entry name" value="REVERSE TRANSCRIPTASE DOMAIN-CONTAINING PROTEIN-RELATED"/>
    <property type="match status" value="1"/>
</dbReference>